<feature type="region of interest" description="Disordered" evidence="9">
    <location>
        <begin position="193"/>
        <end position="225"/>
    </location>
</feature>
<feature type="compositionally biased region" description="Basic and acidic residues" evidence="9">
    <location>
        <begin position="203"/>
        <end position="214"/>
    </location>
</feature>
<evidence type="ECO:0000256" key="1">
    <source>
        <dbReference type="ARBA" id="ARBA00004604"/>
    </source>
</evidence>
<dbReference type="GeneID" id="11504401"/>
<evidence type="ECO:0000256" key="7">
    <source>
        <dbReference type="ARBA" id="ARBA00023242"/>
    </source>
</evidence>
<reference evidence="10 11" key="1">
    <citation type="journal article" date="2011" name="Proc. Natl. Acad. Sci. U.S.A.">
        <title>Evolutionary erosion of yeast sex chromosomes by mating-type switching accidents.</title>
        <authorList>
            <person name="Gordon J.L."/>
            <person name="Armisen D."/>
            <person name="Proux-Wera E."/>
            <person name="Oheigeartaigh S.S."/>
            <person name="Byrne K.P."/>
            <person name="Wolfe K.H."/>
        </authorList>
    </citation>
    <scope>NUCLEOTIDE SEQUENCE [LARGE SCALE GENOMIC DNA]</scope>
    <source>
        <strain evidence="11">ATCC 10662 / CBS 1146 / NBRC 0425 / NCYC 2629 / NRRL Y-866</strain>
    </source>
</reference>
<dbReference type="PANTHER" id="PTHR33911:SF1">
    <property type="entry name" value="RRNA-PROCESSING PROTEIN EFG1"/>
    <property type="match status" value="1"/>
</dbReference>
<protein>
    <recommendedName>
        <fullName evidence="3">rRNA-processing protein EFG1</fullName>
    </recommendedName>
    <alternativeName>
        <fullName evidence="4">rRNA-processing protein efg1</fullName>
    </alternativeName>
</protein>
<proteinExistence type="inferred from homology"/>
<dbReference type="RefSeq" id="XP_003682633.1">
    <property type="nucleotide sequence ID" value="XM_003682585.1"/>
</dbReference>
<evidence type="ECO:0000256" key="2">
    <source>
        <dbReference type="ARBA" id="ARBA00006916"/>
    </source>
</evidence>
<dbReference type="AlphaFoldDB" id="G8ZYE7"/>
<dbReference type="OrthoDB" id="47732at2759"/>
<evidence type="ECO:0000256" key="6">
    <source>
        <dbReference type="ARBA" id="ARBA00023054"/>
    </source>
</evidence>
<dbReference type="GO" id="GO:0005730">
    <property type="term" value="C:nucleolus"/>
    <property type="evidence" value="ECO:0007669"/>
    <property type="project" value="UniProtKB-SubCell"/>
</dbReference>
<organism evidence="10 11">
    <name type="scientific">Torulaspora delbrueckii</name>
    <name type="common">Yeast</name>
    <name type="synonym">Candida colliculosa</name>
    <dbReference type="NCBI Taxonomy" id="4950"/>
    <lineage>
        <taxon>Eukaryota</taxon>
        <taxon>Fungi</taxon>
        <taxon>Dikarya</taxon>
        <taxon>Ascomycota</taxon>
        <taxon>Saccharomycotina</taxon>
        <taxon>Saccharomycetes</taxon>
        <taxon>Saccharomycetales</taxon>
        <taxon>Saccharomycetaceae</taxon>
        <taxon>Torulaspora</taxon>
    </lineage>
</organism>
<evidence type="ECO:0000256" key="8">
    <source>
        <dbReference type="SAM" id="Coils"/>
    </source>
</evidence>
<evidence type="ECO:0000256" key="4">
    <source>
        <dbReference type="ARBA" id="ARBA00019827"/>
    </source>
</evidence>
<evidence type="ECO:0000313" key="11">
    <source>
        <dbReference type="Proteomes" id="UP000005627"/>
    </source>
</evidence>
<dbReference type="KEGG" id="tdl:TDEL_0G00550"/>
<dbReference type="GO" id="GO:0000321">
    <property type="term" value="P:re-entry into mitotic cell cycle after pheromone arrest"/>
    <property type="evidence" value="ECO:0007669"/>
    <property type="project" value="EnsemblFungi"/>
</dbReference>
<dbReference type="HOGENOM" id="CLU_066912_2_0_1"/>
<sequence>MAYNAQQNKRLRSKGSSLEMAQFIDAGANKIKKRIRDLERLLSRKRDSLPDTIIVEKERTLEALKFELENAKLKSKVKDNAKKYHMVRFFERKKALRKYKKALKAVEELKENEKSKDALLQSKIDLCYVVNFPKTEKYIALYPTGEELSDKSGLEKTELRKKAFRDLIAKQLEEGTLPVSLEAILSGKRLDKEGSGVSLVESNVEKKEQSPDEKHEEEEEDEFFE</sequence>
<dbReference type="InterPro" id="IPR050786">
    <property type="entry name" value="EFG1_rRNA-proc"/>
</dbReference>
<name>G8ZYE7_TORDE</name>
<keyword evidence="6 8" id="KW-0175">Coiled coil</keyword>
<dbReference type="GO" id="GO:0071027">
    <property type="term" value="P:nuclear RNA surveillance"/>
    <property type="evidence" value="ECO:0007669"/>
    <property type="project" value="EnsemblFungi"/>
</dbReference>
<gene>
    <name evidence="10" type="primary">TDEL0G00550</name>
    <name evidence="10" type="ORF">TDEL_0G00550</name>
</gene>
<dbReference type="GO" id="GO:0000462">
    <property type="term" value="P:maturation of SSU-rRNA from tricistronic rRNA transcript (SSU-rRNA, 5.8S rRNA, LSU-rRNA)"/>
    <property type="evidence" value="ECO:0007669"/>
    <property type="project" value="EnsemblFungi"/>
</dbReference>
<dbReference type="FunCoup" id="G8ZYE7">
    <property type="interactions" value="194"/>
</dbReference>
<keyword evidence="5" id="KW-0698">rRNA processing</keyword>
<evidence type="ECO:0000313" key="10">
    <source>
        <dbReference type="EMBL" id="CCE93422.1"/>
    </source>
</evidence>
<dbReference type="STRING" id="1076872.G8ZYE7"/>
<comment type="similarity">
    <text evidence="2">Belongs to the EFG1 family.</text>
</comment>
<dbReference type="InterPro" id="IPR019310">
    <property type="entry name" value="Efg1"/>
</dbReference>
<dbReference type="Pfam" id="PF10153">
    <property type="entry name" value="Efg1"/>
    <property type="match status" value="1"/>
</dbReference>
<keyword evidence="7" id="KW-0539">Nucleus</keyword>
<keyword evidence="11" id="KW-1185">Reference proteome</keyword>
<dbReference type="GO" id="GO:0030688">
    <property type="term" value="C:preribosome, small subunit precursor"/>
    <property type="evidence" value="ECO:0007669"/>
    <property type="project" value="EnsemblFungi"/>
</dbReference>
<evidence type="ECO:0000256" key="5">
    <source>
        <dbReference type="ARBA" id="ARBA00022552"/>
    </source>
</evidence>
<feature type="coiled-coil region" evidence="8">
    <location>
        <begin position="28"/>
        <end position="116"/>
    </location>
</feature>
<dbReference type="EMBL" id="HE616748">
    <property type="protein sequence ID" value="CCE93422.1"/>
    <property type="molecule type" value="Genomic_DNA"/>
</dbReference>
<dbReference type="PANTHER" id="PTHR33911">
    <property type="entry name" value="RRNA-PROCESSING PROTEIN EFG1"/>
    <property type="match status" value="1"/>
</dbReference>
<dbReference type="InParanoid" id="G8ZYE7"/>
<feature type="compositionally biased region" description="Acidic residues" evidence="9">
    <location>
        <begin position="215"/>
        <end position="225"/>
    </location>
</feature>
<dbReference type="Proteomes" id="UP000005627">
    <property type="component" value="Chromosome 7"/>
</dbReference>
<evidence type="ECO:0000256" key="9">
    <source>
        <dbReference type="SAM" id="MobiDB-lite"/>
    </source>
</evidence>
<dbReference type="eggNOG" id="KOG4484">
    <property type="taxonomic scope" value="Eukaryota"/>
</dbReference>
<comment type="subcellular location">
    <subcellularLocation>
        <location evidence="1">Nucleus</location>
        <location evidence="1">Nucleolus</location>
    </subcellularLocation>
</comment>
<accession>G8ZYE7</accession>
<evidence type="ECO:0000256" key="3">
    <source>
        <dbReference type="ARBA" id="ARBA00018689"/>
    </source>
</evidence>